<protein>
    <recommendedName>
        <fullName evidence="3">Antitoxin VbhA domain-containing protein</fullName>
    </recommendedName>
</protein>
<evidence type="ECO:0000313" key="1">
    <source>
        <dbReference type="EMBL" id="OGK44730.1"/>
    </source>
</evidence>
<name>A0A1F7IN51_9BACT</name>
<sequence length="70" mass="8269">MREYLIKEFNNKLLPLVQKKNDIKSSVILEYKGFISNEIIDQALKRYQLGEIDVNGFITAIKDDYNQKLF</sequence>
<dbReference type="EMBL" id="MGAK01000013">
    <property type="protein sequence ID" value="OGK44730.1"/>
    <property type="molecule type" value="Genomic_DNA"/>
</dbReference>
<reference evidence="1 2" key="1">
    <citation type="journal article" date="2016" name="Nat. Commun.">
        <title>Thousands of microbial genomes shed light on interconnected biogeochemical processes in an aquifer system.</title>
        <authorList>
            <person name="Anantharaman K."/>
            <person name="Brown C.T."/>
            <person name="Hug L.A."/>
            <person name="Sharon I."/>
            <person name="Castelle C.J."/>
            <person name="Probst A.J."/>
            <person name="Thomas B.C."/>
            <person name="Singh A."/>
            <person name="Wilkins M.J."/>
            <person name="Karaoz U."/>
            <person name="Brodie E.L."/>
            <person name="Williams K.H."/>
            <person name="Hubbard S.S."/>
            <person name="Banfield J.F."/>
        </authorList>
    </citation>
    <scope>NUCLEOTIDE SEQUENCE [LARGE SCALE GENOMIC DNA]</scope>
</reference>
<proteinExistence type="predicted"/>
<gene>
    <name evidence="1" type="ORF">A2957_00130</name>
</gene>
<dbReference type="Proteomes" id="UP000179072">
    <property type="component" value="Unassembled WGS sequence"/>
</dbReference>
<organism evidence="1 2">
    <name type="scientific">Candidatus Roizmanbacteria bacterium RIFCSPLOWO2_01_FULL_38_11</name>
    <dbReference type="NCBI Taxonomy" id="1802060"/>
    <lineage>
        <taxon>Bacteria</taxon>
        <taxon>Candidatus Roizmaniibacteriota</taxon>
    </lineage>
</organism>
<evidence type="ECO:0008006" key="3">
    <source>
        <dbReference type="Google" id="ProtNLM"/>
    </source>
</evidence>
<dbReference type="AlphaFoldDB" id="A0A1F7IN51"/>
<comment type="caution">
    <text evidence="1">The sequence shown here is derived from an EMBL/GenBank/DDBJ whole genome shotgun (WGS) entry which is preliminary data.</text>
</comment>
<accession>A0A1F7IN51</accession>
<evidence type="ECO:0000313" key="2">
    <source>
        <dbReference type="Proteomes" id="UP000179072"/>
    </source>
</evidence>